<dbReference type="EMBL" id="CP009928">
    <property type="protein sequence ID" value="AKK72541.1"/>
    <property type="molecule type" value="Genomic_DNA"/>
</dbReference>
<keyword evidence="3" id="KW-0418">Kinase</keyword>
<organism evidence="3 5">
    <name type="scientific">Chryseobacterium gallinarum</name>
    <dbReference type="NCBI Taxonomy" id="1324352"/>
    <lineage>
        <taxon>Bacteria</taxon>
        <taxon>Pseudomonadati</taxon>
        <taxon>Bacteroidota</taxon>
        <taxon>Flavobacteriia</taxon>
        <taxon>Flavobacteriales</taxon>
        <taxon>Weeksellaceae</taxon>
        <taxon>Chryseobacterium group</taxon>
        <taxon>Chryseobacterium</taxon>
    </lineage>
</organism>
<dbReference type="AlphaFoldDB" id="A0A0G3M071"/>
<evidence type="ECO:0000313" key="5">
    <source>
        <dbReference type="Proteomes" id="UP000035213"/>
    </source>
</evidence>
<dbReference type="Proteomes" id="UP000501570">
    <property type="component" value="Chromosome"/>
</dbReference>
<protein>
    <submittedName>
        <fullName evidence="4">2TM domain-containing protein</fullName>
    </submittedName>
    <submittedName>
        <fullName evidence="3">Histidine kinase</fullName>
    </submittedName>
</protein>
<gene>
    <name evidence="4" type="ORF">FOB44_14170</name>
    <name evidence="3" type="ORF">OK18_07780</name>
</gene>
<dbReference type="RefSeq" id="WP_053327642.1">
    <property type="nucleotide sequence ID" value="NZ_CP009928.1"/>
</dbReference>
<keyword evidence="3" id="KW-0808">Transferase</keyword>
<evidence type="ECO:0000313" key="4">
    <source>
        <dbReference type="EMBL" id="QIY91728.1"/>
    </source>
</evidence>
<dbReference type="Pfam" id="PF13239">
    <property type="entry name" value="2TM"/>
    <property type="match status" value="1"/>
</dbReference>
<dbReference type="OrthoDB" id="8965954at2"/>
<accession>A0A0G3M071</accession>
<evidence type="ECO:0000313" key="6">
    <source>
        <dbReference type="Proteomes" id="UP000501570"/>
    </source>
</evidence>
<keyword evidence="1" id="KW-1133">Transmembrane helix</keyword>
<keyword evidence="1" id="KW-0472">Membrane</keyword>
<feature type="transmembrane region" description="Helical" evidence="1">
    <location>
        <begin position="50"/>
        <end position="74"/>
    </location>
</feature>
<proteinExistence type="predicted"/>
<sequence>MEILSNKETASYERAAKKVKELKKFYENLTSFCIVIPFLAFLNLMTTTGYLWFLWPMLGWGIGIAFHAVSVFGIGKSWEEKKIRELMEEEKEKPYYNFKKP</sequence>
<evidence type="ECO:0000256" key="1">
    <source>
        <dbReference type="SAM" id="Phobius"/>
    </source>
</evidence>
<name>A0A0G3M071_CHRGL</name>
<dbReference type="STRING" id="1324352.OK18_07780"/>
<dbReference type="InterPro" id="IPR025698">
    <property type="entry name" value="2TM_dom"/>
</dbReference>
<reference evidence="4 6" key="2">
    <citation type="submission" date="2019-09" db="EMBL/GenBank/DDBJ databases">
        <title>FDA dAtabase for Regulatory Grade micrObial Sequences (FDA-ARGOS): Supporting development and validation of Infectious Disease Dx tests.</title>
        <authorList>
            <person name="Sciortino C."/>
            <person name="Tallon L."/>
            <person name="Sadzewicz L."/>
            <person name="Vavikolanu K."/>
            <person name="Mehta A."/>
            <person name="Aluvathingal J."/>
            <person name="Nadendla S."/>
            <person name="Nandy P."/>
            <person name="Geyer C."/>
            <person name="Yan Y."/>
            <person name="Sichtig H."/>
        </authorList>
    </citation>
    <scope>NUCLEOTIDE SEQUENCE [LARGE SCALE GENOMIC DNA]</scope>
    <source>
        <strain evidence="4 6">FDAARGOS_636</strain>
    </source>
</reference>
<keyword evidence="1" id="KW-0812">Transmembrane</keyword>
<feature type="domain" description="2TM" evidence="2">
    <location>
        <begin position="13"/>
        <end position="88"/>
    </location>
</feature>
<dbReference type="Proteomes" id="UP000035213">
    <property type="component" value="Chromosome"/>
</dbReference>
<dbReference type="KEGG" id="cgn:OK18_07780"/>
<dbReference type="PATRIC" id="fig|1324352.5.peg.1635"/>
<dbReference type="EMBL" id="CP050995">
    <property type="protein sequence ID" value="QIY91728.1"/>
    <property type="molecule type" value="Genomic_DNA"/>
</dbReference>
<reference evidence="3 5" key="1">
    <citation type="submission" date="2014-11" db="EMBL/GenBank/DDBJ databases">
        <authorList>
            <person name="Park G.-S."/>
            <person name="Hong S.-J."/>
            <person name="Jung B.K."/>
            <person name="Khan A.R."/>
            <person name="Kwak Y."/>
            <person name="Shin J.-H."/>
        </authorList>
    </citation>
    <scope>NUCLEOTIDE SEQUENCE [LARGE SCALE GENOMIC DNA]</scope>
    <source>
        <strain evidence="3 5">DSM 27622</strain>
    </source>
</reference>
<feature type="transmembrane region" description="Helical" evidence="1">
    <location>
        <begin position="25"/>
        <end position="44"/>
    </location>
</feature>
<evidence type="ECO:0000313" key="3">
    <source>
        <dbReference type="EMBL" id="AKK72541.1"/>
    </source>
</evidence>
<dbReference type="GO" id="GO:0016301">
    <property type="term" value="F:kinase activity"/>
    <property type="evidence" value="ECO:0007669"/>
    <property type="project" value="UniProtKB-KW"/>
</dbReference>
<evidence type="ECO:0000259" key="2">
    <source>
        <dbReference type="Pfam" id="PF13239"/>
    </source>
</evidence>
<keyword evidence="6" id="KW-1185">Reference proteome</keyword>